<accession>A0ABM1THH7</accession>
<dbReference type="GeneID" id="111088744"/>
<dbReference type="Proteomes" id="UP000694941">
    <property type="component" value="Unplaced"/>
</dbReference>
<organism evidence="1 2">
    <name type="scientific">Limulus polyphemus</name>
    <name type="common">Atlantic horseshoe crab</name>
    <dbReference type="NCBI Taxonomy" id="6850"/>
    <lineage>
        <taxon>Eukaryota</taxon>
        <taxon>Metazoa</taxon>
        <taxon>Ecdysozoa</taxon>
        <taxon>Arthropoda</taxon>
        <taxon>Chelicerata</taxon>
        <taxon>Merostomata</taxon>
        <taxon>Xiphosura</taxon>
        <taxon>Limulidae</taxon>
        <taxon>Limulus</taxon>
    </lineage>
</organism>
<keyword evidence="1" id="KW-1185">Reference proteome</keyword>
<dbReference type="RefSeq" id="XP_022255333.1">
    <property type="nucleotide sequence ID" value="XM_022399625.1"/>
</dbReference>
<protein>
    <submittedName>
        <fullName evidence="2">Uncharacterized protein LOC111088744</fullName>
    </submittedName>
</protein>
<evidence type="ECO:0000313" key="2">
    <source>
        <dbReference type="RefSeq" id="XP_022255333.1"/>
    </source>
</evidence>
<evidence type="ECO:0000313" key="1">
    <source>
        <dbReference type="Proteomes" id="UP000694941"/>
    </source>
</evidence>
<name>A0ABM1THH7_LIMPO</name>
<proteinExistence type="predicted"/>
<sequence>MAYHPENFAGNVRVDLHQAHSVHYLSAVIDRMLMFEMLAMELRRSYLTSVASLTYCCLYQPTPERTHEDDQDKIWDIVWELTGSLNQLLVILRSPSISEFDPITVIRLWNSGSLHTRRSNTGRIQIEKQVQESDEGRIQEMDVGTTSIIDTDAY</sequence>
<gene>
    <name evidence="2" type="primary">LOC111088744</name>
</gene>
<reference evidence="2" key="1">
    <citation type="submission" date="2025-08" db="UniProtKB">
        <authorList>
            <consortium name="RefSeq"/>
        </authorList>
    </citation>
    <scope>IDENTIFICATION</scope>
    <source>
        <tissue evidence="2">Muscle</tissue>
    </source>
</reference>